<protein>
    <submittedName>
        <fullName evidence="5">Molybdopterin synthase sulfur carrier subunit</fullName>
    </submittedName>
</protein>
<proteinExistence type="predicted"/>
<name>A0A6J1M3R2_DROHY</name>
<dbReference type="Gene3D" id="3.10.20.30">
    <property type="match status" value="1"/>
</dbReference>
<dbReference type="GO" id="GO:0000166">
    <property type="term" value="F:nucleotide binding"/>
    <property type="evidence" value="ECO:0007669"/>
    <property type="project" value="UniProtKB-KW"/>
</dbReference>
<dbReference type="CTD" id="8674021"/>
<dbReference type="InterPro" id="IPR044672">
    <property type="entry name" value="MOCS2A"/>
</dbReference>
<dbReference type="Pfam" id="PF02597">
    <property type="entry name" value="ThiS"/>
    <property type="match status" value="1"/>
</dbReference>
<dbReference type="CDD" id="cd00754">
    <property type="entry name" value="Ubl_MoaD"/>
    <property type="match status" value="1"/>
</dbReference>
<organism evidence="4 5">
    <name type="scientific">Drosophila hydei</name>
    <name type="common">Fruit fly</name>
    <dbReference type="NCBI Taxonomy" id="7224"/>
    <lineage>
        <taxon>Eukaryota</taxon>
        <taxon>Metazoa</taxon>
        <taxon>Ecdysozoa</taxon>
        <taxon>Arthropoda</taxon>
        <taxon>Hexapoda</taxon>
        <taxon>Insecta</taxon>
        <taxon>Pterygota</taxon>
        <taxon>Neoptera</taxon>
        <taxon>Endopterygota</taxon>
        <taxon>Diptera</taxon>
        <taxon>Brachycera</taxon>
        <taxon>Muscomorpha</taxon>
        <taxon>Ephydroidea</taxon>
        <taxon>Drosophilidae</taxon>
        <taxon>Drosophila</taxon>
    </lineage>
</organism>
<dbReference type="OMA" id="HVLFFAK"/>
<dbReference type="AlphaFoldDB" id="A0A6J1M3R2"/>
<dbReference type="PANTHER" id="PTHR33359:SF1">
    <property type="entry name" value="MOLYBDOPTERIN SYNTHASE SULFUR CARRIER SUBUNIT"/>
    <property type="match status" value="1"/>
</dbReference>
<evidence type="ECO:0000256" key="1">
    <source>
        <dbReference type="ARBA" id="ARBA00005046"/>
    </source>
</evidence>
<keyword evidence="3" id="KW-0501">Molybdenum cofactor biosynthesis</keyword>
<evidence type="ECO:0000256" key="2">
    <source>
        <dbReference type="ARBA" id="ARBA00022741"/>
    </source>
</evidence>
<dbReference type="NCBIfam" id="TIGR01682">
    <property type="entry name" value="moaD"/>
    <property type="match status" value="1"/>
</dbReference>
<dbReference type="KEGG" id="dhe:111600822"/>
<dbReference type="GeneID" id="111600822"/>
<dbReference type="FunFam" id="3.10.20.30:FF:000010">
    <property type="entry name" value="Molybdopterin synthase sulfur carrier subunit"/>
    <property type="match status" value="1"/>
</dbReference>
<dbReference type="RefSeq" id="XP_023172892.1">
    <property type="nucleotide sequence ID" value="XM_023317124.2"/>
</dbReference>
<gene>
    <name evidence="5" type="primary">LOC111600822</name>
</gene>
<evidence type="ECO:0000313" key="4">
    <source>
        <dbReference type="Proteomes" id="UP000504633"/>
    </source>
</evidence>
<dbReference type="PANTHER" id="PTHR33359">
    <property type="entry name" value="MOLYBDOPTERIN SYNTHASE SULFUR CARRIER SUBUNIT"/>
    <property type="match status" value="1"/>
</dbReference>
<keyword evidence="2" id="KW-0547">Nucleotide-binding</keyword>
<dbReference type="GO" id="GO:0006777">
    <property type="term" value="P:Mo-molybdopterin cofactor biosynthetic process"/>
    <property type="evidence" value="ECO:0007669"/>
    <property type="project" value="UniProtKB-KW"/>
</dbReference>
<dbReference type="InterPro" id="IPR016155">
    <property type="entry name" value="Mopterin_synth/thiamin_S_b"/>
</dbReference>
<sequence length="92" mass="10137">MNMEGSSLLVNINVLFFAKSRELAKTSRAEFTVESVIKAGNLLNQLIDSFNLNTISNNLIIAHNENYIENLDTEIHLHKGDEIAVIPPISGG</sequence>
<accession>A0A6J1M3R2</accession>
<comment type="pathway">
    <text evidence="1">Cofactor biosynthesis; molybdopterin biosynthesis.</text>
</comment>
<reference evidence="5" key="1">
    <citation type="submission" date="2025-08" db="UniProtKB">
        <authorList>
            <consortium name="RefSeq"/>
        </authorList>
    </citation>
    <scope>IDENTIFICATION</scope>
    <source>
        <strain evidence="5">15085-1641.00</strain>
        <tissue evidence="5">Whole body</tissue>
    </source>
</reference>
<evidence type="ECO:0000256" key="3">
    <source>
        <dbReference type="ARBA" id="ARBA00023150"/>
    </source>
</evidence>
<dbReference type="UniPathway" id="UPA00344"/>
<dbReference type="SUPFAM" id="SSF54285">
    <property type="entry name" value="MoaD/ThiS"/>
    <property type="match status" value="1"/>
</dbReference>
<dbReference type="OrthoDB" id="5531344at2759"/>
<dbReference type="InterPro" id="IPR003749">
    <property type="entry name" value="ThiS/MoaD-like"/>
</dbReference>
<dbReference type="Proteomes" id="UP000504633">
    <property type="component" value="Unplaced"/>
</dbReference>
<evidence type="ECO:0000313" key="5">
    <source>
        <dbReference type="RefSeq" id="XP_023172892.1"/>
    </source>
</evidence>
<dbReference type="GO" id="GO:1990133">
    <property type="term" value="C:molybdopterin adenylyltransferase complex"/>
    <property type="evidence" value="ECO:0007669"/>
    <property type="project" value="TreeGrafter"/>
</dbReference>
<dbReference type="InterPro" id="IPR012675">
    <property type="entry name" value="Beta-grasp_dom_sf"/>
</dbReference>
<keyword evidence="4" id="KW-1185">Reference proteome</keyword>